<dbReference type="SUPFAM" id="SSF53187">
    <property type="entry name" value="Zn-dependent exopeptidases"/>
    <property type="match status" value="1"/>
</dbReference>
<comment type="caution">
    <text evidence="1">The sequence shown here is derived from an EMBL/GenBank/DDBJ whole genome shotgun (WGS) entry which is preliminary data.</text>
</comment>
<accession>A0AAD7G542</accession>
<dbReference type="EMBL" id="JARKIE010000288">
    <property type="protein sequence ID" value="KAJ7657556.1"/>
    <property type="molecule type" value="Genomic_DNA"/>
</dbReference>
<name>A0AAD7G542_MYCRO</name>
<gene>
    <name evidence="1" type="ORF">B0H17DRAFT_1213471</name>
</gene>
<organism evidence="1 2">
    <name type="scientific">Mycena rosella</name>
    <name type="common">Pink bonnet</name>
    <name type="synonym">Agaricus rosellus</name>
    <dbReference type="NCBI Taxonomy" id="1033263"/>
    <lineage>
        <taxon>Eukaryota</taxon>
        <taxon>Fungi</taxon>
        <taxon>Dikarya</taxon>
        <taxon>Basidiomycota</taxon>
        <taxon>Agaricomycotina</taxon>
        <taxon>Agaricomycetes</taxon>
        <taxon>Agaricomycetidae</taxon>
        <taxon>Agaricales</taxon>
        <taxon>Marasmiineae</taxon>
        <taxon>Mycenaceae</taxon>
        <taxon>Mycena</taxon>
    </lineage>
</organism>
<sequence length="127" mass="13905">MATPPCYSVWGRTVRRQALLTVAVMIPACRRLLNYIDAHTDAFIARLAEAAAIPSIPGNPAFRPSVLQMPEWLNTQLQATLPRPNAILGRIGACPGKNIVPLYAVYGHFDIQPGARLGWDLGGRQLF</sequence>
<keyword evidence="2" id="KW-1185">Reference proteome</keyword>
<protein>
    <submittedName>
        <fullName evidence="1">Uncharacterized protein</fullName>
    </submittedName>
</protein>
<reference evidence="1" key="1">
    <citation type="submission" date="2023-03" db="EMBL/GenBank/DDBJ databases">
        <title>Massive genome expansion in bonnet fungi (Mycena s.s.) driven by repeated elements and novel gene families across ecological guilds.</title>
        <authorList>
            <consortium name="Lawrence Berkeley National Laboratory"/>
            <person name="Harder C.B."/>
            <person name="Miyauchi S."/>
            <person name="Viragh M."/>
            <person name="Kuo A."/>
            <person name="Thoen E."/>
            <person name="Andreopoulos B."/>
            <person name="Lu D."/>
            <person name="Skrede I."/>
            <person name="Drula E."/>
            <person name="Henrissat B."/>
            <person name="Morin E."/>
            <person name="Kohler A."/>
            <person name="Barry K."/>
            <person name="LaButti K."/>
            <person name="Morin E."/>
            <person name="Salamov A."/>
            <person name="Lipzen A."/>
            <person name="Mereny Z."/>
            <person name="Hegedus B."/>
            <person name="Baldrian P."/>
            <person name="Stursova M."/>
            <person name="Weitz H."/>
            <person name="Taylor A."/>
            <person name="Grigoriev I.V."/>
            <person name="Nagy L.G."/>
            <person name="Martin F."/>
            <person name="Kauserud H."/>
        </authorList>
    </citation>
    <scope>NUCLEOTIDE SEQUENCE</scope>
    <source>
        <strain evidence="1">CBHHK067</strain>
    </source>
</reference>
<evidence type="ECO:0000313" key="2">
    <source>
        <dbReference type="Proteomes" id="UP001221757"/>
    </source>
</evidence>
<proteinExistence type="predicted"/>
<dbReference type="Gene3D" id="3.40.630.10">
    <property type="entry name" value="Zn peptidases"/>
    <property type="match status" value="1"/>
</dbReference>
<evidence type="ECO:0000313" key="1">
    <source>
        <dbReference type="EMBL" id="KAJ7657556.1"/>
    </source>
</evidence>
<dbReference type="AlphaFoldDB" id="A0AAD7G542"/>
<dbReference type="Proteomes" id="UP001221757">
    <property type="component" value="Unassembled WGS sequence"/>
</dbReference>